<evidence type="ECO:0000313" key="14">
    <source>
        <dbReference type="Proteomes" id="UP000056090"/>
    </source>
</evidence>
<name>A0A075NXB9_9ALTE</name>
<dbReference type="InterPro" id="IPR004090">
    <property type="entry name" value="Chemotax_Me-accpt_rcpt"/>
</dbReference>
<accession>A0A075NXB9</accession>
<dbReference type="PROSITE" id="PS50111">
    <property type="entry name" value="CHEMOTAXIS_TRANSDUC_2"/>
    <property type="match status" value="1"/>
</dbReference>
<keyword evidence="7 9" id="KW-0807">Transducer</keyword>
<feature type="transmembrane region" description="Helical" evidence="10">
    <location>
        <begin position="318"/>
        <end position="342"/>
    </location>
</feature>
<dbReference type="InterPro" id="IPR004089">
    <property type="entry name" value="MCPsignal_dom"/>
</dbReference>
<dbReference type="GO" id="GO:0005886">
    <property type="term" value="C:plasma membrane"/>
    <property type="evidence" value="ECO:0007669"/>
    <property type="project" value="UniProtKB-SubCell"/>
</dbReference>
<evidence type="ECO:0000256" key="1">
    <source>
        <dbReference type="ARBA" id="ARBA00004651"/>
    </source>
</evidence>
<proteinExistence type="inferred from homology"/>
<evidence type="ECO:0000256" key="5">
    <source>
        <dbReference type="ARBA" id="ARBA00022989"/>
    </source>
</evidence>
<evidence type="ECO:0000256" key="2">
    <source>
        <dbReference type="ARBA" id="ARBA00022475"/>
    </source>
</evidence>
<dbReference type="PANTHER" id="PTHR32089">
    <property type="entry name" value="METHYL-ACCEPTING CHEMOTAXIS PROTEIN MCPB"/>
    <property type="match status" value="1"/>
</dbReference>
<dbReference type="GO" id="GO:0006935">
    <property type="term" value="P:chemotaxis"/>
    <property type="evidence" value="ECO:0007669"/>
    <property type="project" value="UniProtKB-KW"/>
</dbReference>
<dbReference type="CDD" id="cd11386">
    <property type="entry name" value="MCP_signal"/>
    <property type="match status" value="1"/>
</dbReference>
<dbReference type="Gene3D" id="1.10.287.950">
    <property type="entry name" value="Methyl-accepting chemotaxis protein"/>
    <property type="match status" value="1"/>
</dbReference>
<dbReference type="GO" id="GO:0007165">
    <property type="term" value="P:signal transduction"/>
    <property type="evidence" value="ECO:0007669"/>
    <property type="project" value="UniProtKB-KW"/>
</dbReference>
<dbReference type="Gene3D" id="3.30.450.20">
    <property type="entry name" value="PAS domain"/>
    <property type="match status" value="2"/>
</dbReference>
<dbReference type="CDD" id="cd12913">
    <property type="entry name" value="PDC1_MCP_like"/>
    <property type="match status" value="1"/>
</dbReference>
<dbReference type="KEGG" id="aal:EP13_05355"/>
<gene>
    <name evidence="13" type="ORF">EP13_05355</name>
</gene>
<sequence length="673" mass="72402">MKSLSLQKKFMLIVGGSIAVMLSIAATILVNIVADNTRERVQQDVSALVAREANEVEGFFNKYGGVAETFLSSPFLKTFFYEHTQRGGEDGRVKNSAKIYQLFTNISHDDPVIKSAFFGSALTGEYFYEEGRVGVDTSGPNAGNPDYGYFTTKRPWFNAAVDAGQLYVTPPAVDSQDGSISAVVQKPVYEKGRLIGVGGVDILISTIGKVIDSIRYQGQGTAFLLDENQNIVYFPKQGKELPLSSSLANFDTLFDETSAFSALAGKISTASDGMVEVTWKGKEYVAFFRHANLTSPQMDWSLGILIPASIIDGPIEGAITTAIIIALIIIVLIALITFIASAKITTPLVNMRYAMAEIARGEGDLTKRLTVHSNDEIGALAQEFNTFTDKLRHLLKETALNTQAVAEAAAHLRDVSQNTSDEINQERNQVDNVSSAVTQMAQTVVEISNNASQSSIAATEADELVQLGSNQAKEAMAEIRSLAVSVSDGVEVVSGLSKESDNIGAVIDVINSIAEQTNLLALNAAIEAARAGEQGRGFAVVADEVRSLASRTQESTTDIRRMVERLQNMAEQTDAVMNSGKARSESGVEKTERVVNTLIEINSAIGKVHEQSTYIAQATEQQTQAAQDINSSLVAITDLSDRTSVHAQELAVEATQLSGVSSDLKDLVGQFKI</sequence>
<organism evidence="13 14">
    <name type="scientific">Alteromonas australica</name>
    <dbReference type="NCBI Taxonomy" id="589873"/>
    <lineage>
        <taxon>Bacteria</taxon>
        <taxon>Pseudomonadati</taxon>
        <taxon>Pseudomonadota</taxon>
        <taxon>Gammaproteobacteria</taxon>
        <taxon>Alteromonadales</taxon>
        <taxon>Alteromonadaceae</taxon>
        <taxon>Alteromonas/Salinimonas group</taxon>
        <taxon>Alteromonas</taxon>
    </lineage>
</organism>
<feature type="transmembrane region" description="Helical" evidence="10">
    <location>
        <begin position="12"/>
        <end position="34"/>
    </location>
</feature>
<dbReference type="GO" id="GO:0004888">
    <property type="term" value="F:transmembrane signaling receptor activity"/>
    <property type="evidence" value="ECO:0007669"/>
    <property type="project" value="InterPro"/>
</dbReference>
<evidence type="ECO:0000313" key="13">
    <source>
        <dbReference type="EMBL" id="AIF98176.1"/>
    </source>
</evidence>
<dbReference type="CDD" id="cd06225">
    <property type="entry name" value="HAMP"/>
    <property type="match status" value="1"/>
</dbReference>
<feature type="domain" description="HAMP" evidence="12">
    <location>
        <begin position="342"/>
        <end position="396"/>
    </location>
</feature>
<keyword evidence="4 10" id="KW-0812">Transmembrane</keyword>
<evidence type="ECO:0000256" key="3">
    <source>
        <dbReference type="ARBA" id="ARBA00022500"/>
    </source>
</evidence>
<evidence type="ECO:0000256" key="4">
    <source>
        <dbReference type="ARBA" id="ARBA00022692"/>
    </source>
</evidence>
<evidence type="ECO:0000256" key="6">
    <source>
        <dbReference type="ARBA" id="ARBA00023136"/>
    </source>
</evidence>
<dbReference type="EMBL" id="CP008849">
    <property type="protein sequence ID" value="AIF98176.1"/>
    <property type="molecule type" value="Genomic_DNA"/>
</dbReference>
<dbReference type="Pfam" id="PF02743">
    <property type="entry name" value="dCache_1"/>
    <property type="match status" value="1"/>
</dbReference>
<dbReference type="SMART" id="SM00283">
    <property type="entry name" value="MA"/>
    <property type="match status" value="1"/>
</dbReference>
<dbReference type="SUPFAM" id="SSF58104">
    <property type="entry name" value="Methyl-accepting chemotaxis protein (MCP) signaling domain"/>
    <property type="match status" value="1"/>
</dbReference>
<evidence type="ECO:0000256" key="10">
    <source>
        <dbReference type="SAM" id="Phobius"/>
    </source>
</evidence>
<evidence type="ECO:0000256" key="8">
    <source>
        <dbReference type="ARBA" id="ARBA00029447"/>
    </source>
</evidence>
<reference evidence="13 14" key="1">
    <citation type="submission" date="2014-06" db="EMBL/GenBank/DDBJ databases">
        <title>Genomes of Alteromonas australica, a world apart.</title>
        <authorList>
            <person name="Gonzaga A."/>
            <person name="Lopez-Perez M."/>
            <person name="Rodriguez-Valera F."/>
        </authorList>
    </citation>
    <scope>NUCLEOTIDE SEQUENCE [LARGE SCALE GENOMIC DNA]</scope>
    <source>
        <strain evidence="13 14">H 17</strain>
    </source>
</reference>
<feature type="domain" description="Methyl-accepting transducer" evidence="11">
    <location>
        <begin position="401"/>
        <end position="637"/>
    </location>
</feature>
<dbReference type="InterPro" id="IPR033479">
    <property type="entry name" value="dCache_1"/>
</dbReference>
<dbReference type="RefSeq" id="WP_044056367.1">
    <property type="nucleotide sequence ID" value="NZ_CBCSKJ010000001.1"/>
</dbReference>
<dbReference type="GeneID" id="78254357"/>
<keyword evidence="6 10" id="KW-0472">Membrane</keyword>
<evidence type="ECO:0000259" key="11">
    <source>
        <dbReference type="PROSITE" id="PS50111"/>
    </source>
</evidence>
<dbReference type="InterPro" id="IPR003660">
    <property type="entry name" value="HAMP_dom"/>
</dbReference>
<dbReference type="PROSITE" id="PS50885">
    <property type="entry name" value="HAMP"/>
    <property type="match status" value="1"/>
</dbReference>
<dbReference type="PANTHER" id="PTHR32089:SF117">
    <property type="entry name" value="METHYL ACCEPTING SENSORY TRANSDUCER WITH CACHE_1 SMALL MOLECULE BINDING DOMAIN"/>
    <property type="match status" value="1"/>
</dbReference>
<dbReference type="AlphaFoldDB" id="A0A075NXB9"/>
<dbReference type="Pfam" id="PF00672">
    <property type="entry name" value="HAMP"/>
    <property type="match status" value="1"/>
</dbReference>
<keyword evidence="5 10" id="KW-1133">Transmembrane helix</keyword>
<comment type="similarity">
    <text evidence="8">Belongs to the methyl-accepting chemotaxis (MCP) protein family.</text>
</comment>
<comment type="subcellular location">
    <subcellularLocation>
        <location evidence="1">Cell membrane</location>
        <topology evidence="1">Multi-pass membrane protein</topology>
    </subcellularLocation>
</comment>
<dbReference type="SMART" id="SM00304">
    <property type="entry name" value="HAMP"/>
    <property type="match status" value="1"/>
</dbReference>
<keyword evidence="3" id="KW-0145">Chemotaxis</keyword>
<protein>
    <submittedName>
        <fullName evidence="13">Chemotaxis protein</fullName>
    </submittedName>
</protein>
<keyword evidence="14" id="KW-1185">Reference proteome</keyword>
<evidence type="ECO:0000259" key="12">
    <source>
        <dbReference type="PROSITE" id="PS50885"/>
    </source>
</evidence>
<dbReference type="FunFam" id="1.10.287.950:FF:000001">
    <property type="entry name" value="Methyl-accepting chemotaxis sensory transducer"/>
    <property type="match status" value="1"/>
</dbReference>
<evidence type="ECO:0000256" key="9">
    <source>
        <dbReference type="PROSITE-ProRule" id="PRU00284"/>
    </source>
</evidence>
<keyword evidence="2" id="KW-1003">Cell membrane</keyword>
<dbReference type="Pfam" id="PF00015">
    <property type="entry name" value="MCPsignal"/>
    <property type="match status" value="1"/>
</dbReference>
<dbReference type="eggNOG" id="COG0840">
    <property type="taxonomic scope" value="Bacteria"/>
</dbReference>
<dbReference type="PRINTS" id="PR00260">
    <property type="entry name" value="CHEMTRNSDUCR"/>
</dbReference>
<evidence type="ECO:0000256" key="7">
    <source>
        <dbReference type="ARBA" id="ARBA00023224"/>
    </source>
</evidence>
<dbReference type="CDD" id="cd12912">
    <property type="entry name" value="PDC2_MCP_like"/>
    <property type="match status" value="1"/>
</dbReference>
<dbReference type="Proteomes" id="UP000056090">
    <property type="component" value="Chromosome"/>
</dbReference>